<dbReference type="Proteomes" id="UP001601976">
    <property type="component" value="Unassembled WGS sequence"/>
</dbReference>
<dbReference type="Pfam" id="PF13671">
    <property type="entry name" value="AAA_33"/>
    <property type="match status" value="1"/>
</dbReference>
<keyword evidence="3" id="KW-1185">Reference proteome</keyword>
<dbReference type="RefSeq" id="WP_355722609.1">
    <property type="nucleotide sequence ID" value="NZ_JBEXNP010000012.1"/>
</dbReference>
<reference evidence="2 3" key="1">
    <citation type="submission" date="2024-10" db="EMBL/GenBank/DDBJ databases">
        <title>The Natural Products Discovery Center: Release of the First 8490 Sequenced Strains for Exploring Actinobacteria Biosynthetic Diversity.</title>
        <authorList>
            <person name="Kalkreuter E."/>
            <person name="Kautsar S.A."/>
            <person name="Yang D."/>
            <person name="Bader C.D."/>
            <person name="Teijaro C.N."/>
            <person name="Fluegel L."/>
            <person name="Davis C.M."/>
            <person name="Simpson J.R."/>
            <person name="Lauterbach L."/>
            <person name="Steele A.D."/>
            <person name="Gui C."/>
            <person name="Meng S."/>
            <person name="Li G."/>
            <person name="Viehrig K."/>
            <person name="Ye F."/>
            <person name="Su P."/>
            <person name="Kiefer A.F."/>
            <person name="Nichols A."/>
            <person name="Cepeda A.J."/>
            <person name="Yan W."/>
            <person name="Fan B."/>
            <person name="Jiang Y."/>
            <person name="Adhikari A."/>
            <person name="Zheng C.-J."/>
            <person name="Schuster L."/>
            <person name="Cowan T.M."/>
            <person name="Smanski M.J."/>
            <person name="Chevrette M.G."/>
            <person name="De Carvalho L.P.S."/>
            <person name="Shen B."/>
        </authorList>
    </citation>
    <scope>NUCLEOTIDE SEQUENCE [LARGE SCALE GENOMIC DNA]</scope>
    <source>
        <strain evidence="2 3">NPDC003029</strain>
    </source>
</reference>
<evidence type="ECO:0000313" key="3">
    <source>
        <dbReference type="Proteomes" id="UP001601976"/>
    </source>
</evidence>
<comment type="caution">
    <text evidence="2">The sequence shown here is derived from an EMBL/GenBank/DDBJ whole genome shotgun (WGS) entry which is preliminary data.</text>
</comment>
<accession>A0ABW6RAJ5</accession>
<feature type="compositionally biased region" description="Low complexity" evidence="1">
    <location>
        <begin position="26"/>
        <end position="39"/>
    </location>
</feature>
<gene>
    <name evidence="2" type="ORF">ACFYWW_07320</name>
</gene>
<feature type="compositionally biased region" description="Polar residues" evidence="1">
    <location>
        <begin position="1"/>
        <end position="14"/>
    </location>
</feature>
<evidence type="ECO:0000256" key="1">
    <source>
        <dbReference type="SAM" id="MobiDB-lite"/>
    </source>
</evidence>
<proteinExistence type="predicted"/>
<feature type="region of interest" description="Disordered" evidence="1">
    <location>
        <begin position="26"/>
        <end position="45"/>
    </location>
</feature>
<name>A0ABW6RAJ5_9ACTN</name>
<dbReference type="SUPFAM" id="SSF52540">
    <property type="entry name" value="P-loop containing nucleoside triphosphate hydrolases"/>
    <property type="match status" value="1"/>
</dbReference>
<organism evidence="2 3">
    <name type="scientific">Streptomyces flavidovirens</name>
    <dbReference type="NCBI Taxonomy" id="67298"/>
    <lineage>
        <taxon>Bacteria</taxon>
        <taxon>Bacillati</taxon>
        <taxon>Actinomycetota</taxon>
        <taxon>Actinomycetes</taxon>
        <taxon>Kitasatosporales</taxon>
        <taxon>Streptomycetaceae</taxon>
        <taxon>Streptomyces</taxon>
    </lineage>
</organism>
<dbReference type="EMBL" id="JBIAPK010000002">
    <property type="protein sequence ID" value="MFF3338533.1"/>
    <property type="molecule type" value="Genomic_DNA"/>
</dbReference>
<sequence length="238" mass="25578">MTFQQSGAYATTAGTAHRAVPAQQGVPVRAAARRPAPTVRDLREREGRSPRVLAFAAGDTVVVSGLPGSGKSTLIRRTASAAAHRIDSQDARERWDARMPRLLPYALYRPLVRAAHYAGLWRALRSGEGVVVHDCGTQAWVRRWLARDARRRGVALHLVLLDVTADVARAGQQERGRGVSGYAFARHRRAVGRLVRDAEAGRLPVGCASAVLLDRDAAGTLTMIDFPPPPGTSSPSGV</sequence>
<dbReference type="Gene3D" id="3.40.50.300">
    <property type="entry name" value="P-loop containing nucleotide triphosphate hydrolases"/>
    <property type="match status" value="1"/>
</dbReference>
<feature type="region of interest" description="Disordered" evidence="1">
    <location>
        <begin position="1"/>
        <end position="20"/>
    </location>
</feature>
<dbReference type="InterPro" id="IPR027417">
    <property type="entry name" value="P-loop_NTPase"/>
</dbReference>
<protein>
    <submittedName>
        <fullName evidence="2">AAA family ATPase</fullName>
    </submittedName>
</protein>
<evidence type="ECO:0000313" key="2">
    <source>
        <dbReference type="EMBL" id="MFF3338533.1"/>
    </source>
</evidence>